<gene>
    <name evidence="2" type="ORF">THSYN_14495</name>
</gene>
<dbReference type="Pfam" id="PF13860">
    <property type="entry name" value="FlgD_ig"/>
    <property type="match status" value="1"/>
</dbReference>
<keyword evidence="3" id="KW-1185">Reference proteome</keyword>
<dbReference type="InterPro" id="IPR008979">
    <property type="entry name" value="Galactose-bd-like_sf"/>
</dbReference>
<dbReference type="EMBL" id="CP020370">
    <property type="protein sequence ID" value="AUB82032.1"/>
    <property type="molecule type" value="Genomic_DNA"/>
</dbReference>
<dbReference type="InterPro" id="IPR013783">
    <property type="entry name" value="Ig-like_fold"/>
</dbReference>
<reference evidence="2 3" key="1">
    <citation type="submission" date="2017-03" db="EMBL/GenBank/DDBJ databases">
        <title>Complete genome sequence of Candidatus 'Thiodictyon syntrophicum' sp. nov. strain Cad16T, a photolithoautotroph purple sulfur bacterium isolated from an alpine meromictic lake.</title>
        <authorList>
            <person name="Luedin S.M."/>
            <person name="Pothier J.F."/>
            <person name="Danza F."/>
            <person name="Storelli N."/>
            <person name="Wittwer M."/>
            <person name="Tonolla M."/>
        </authorList>
    </citation>
    <scope>NUCLEOTIDE SEQUENCE [LARGE SCALE GENOMIC DNA]</scope>
    <source>
        <strain evidence="2 3">Cad16T</strain>
    </source>
</reference>
<dbReference type="Pfam" id="PF22352">
    <property type="entry name" value="K319L-like_PKD"/>
    <property type="match status" value="2"/>
</dbReference>
<dbReference type="SUPFAM" id="SSF49299">
    <property type="entry name" value="PKD domain"/>
    <property type="match status" value="5"/>
</dbReference>
<dbReference type="Gene3D" id="2.60.120.260">
    <property type="entry name" value="Galactose-binding domain-like"/>
    <property type="match status" value="1"/>
</dbReference>
<dbReference type="InterPro" id="IPR022409">
    <property type="entry name" value="PKD/Chitinase_dom"/>
</dbReference>
<dbReference type="SMART" id="SM00089">
    <property type="entry name" value="PKD"/>
    <property type="match status" value="5"/>
</dbReference>
<accession>A0A2K8U8X0</accession>
<evidence type="ECO:0000313" key="3">
    <source>
        <dbReference type="Proteomes" id="UP000232638"/>
    </source>
</evidence>
<dbReference type="Pfam" id="PF18911">
    <property type="entry name" value="PKD_4"/>
    <property type="match status" value="4"/>
</dbReference>
<sequence length="1266" mass="133425">MRAPKVRPNVRWLTILSFLWLFADARLSLAQIDFSSLTSLSEQQVSAEFSRAFFDRRTGEQSYTVTLRNRSGAPIGSRDGLIYLAVEGINPASIPLVNALDLSVQGIPYLTANANALSPGTAVDLTLRFSNPTRGRFTFTARTYIAAAPANNPPIANAGPDVNAVSATLFRLNGSASYDPDADLITYAWSTQSIPSGSVAALAQTDQYNPSFTPDQPGNYIFQLITNDGLQNSSPDYVTVLVTTPTAPPSANAGPDREARVSVPISLDGKASSDPQGSTLAYHWTFAQKPPGSVLGDGAISNSAGAVATFTPDVAGTFLLLLTVNNGVSNGTDTTQVVVVPSNAKPIADAGADQATRVNVAITLDGSRSSDPDTPTGALVYQWALVSRPTASNLTTANITSASAAVAGLAPDALGRYVLRLTVGDGSHTDSDNTVIHVENTPPQVTITKPINGGSVNTARPEIGVVFSDNESGIDTSSFRATINGVDRTTAFAIDDTGALSQPTFDLPAGNNRVFASVKDRAGNQGEHQSSFTVGFLRAIASATPAVGTAPLTVRFTTAGDDPVGTIQWYRWDFDGNGTYDSNDTVANDYSRTYTAPGVYNAKLHVDSSTGNSAETIVPITVRNNPPTASADVTPSNGPVPLIVTLRGSGSDTDGSIVKYEWDFEGDGTYDYASTTTGNTNHEYASVATYTAVFRVTDNSGNTATAVATTTTVRTGPPGSPTAVATVSPASGNSPLTVTLTGAATDPNNDIALYEWDFENDGVFDFSSSNGGNTSHVYSQGGTHIATLRVTDATGLTGIDQVLVRVNLTAGLAVSPNTIGFFGGVTAAANASSVYSAGYPATLLFDGNTGGTPWYTAANQTAASWFEVIYSGPRIVTAVTVFWNSYYYMQSATIELFDQDGLRLYQQNATFTGGASRVPLPNVENVYRLRVTSITANSASYVSAFEVVTESIPFGPPVPRGANILTTLSAGAAVTLTIKDAADQVVRTLVANQYRAGGSYADYWNAADDRGVPVPDGSYFAILEYLEDGQRKVIDYTDSTGGTRYSVPTGTACDQRETVRSSFSPYADDLLPMVFRSCKASEWTVFIGPLNAGGSEGRTRTIVNRKVFPAGTNTVYWDGLDDQGNLAHPPAGDALITGFWRYDLPTNAMVMTGSAPTLTGVTATPNYFNPLSKVCRPSELSVDVTYTVNEDVAAVELRVIDLKTKETIHIVRTTNVVAGANVIRWRGTNSVGDYVDAGDYQLQLSAADSAGNATPLVSATLVRVYQ</sequence>
<dbReference type="Gene3D" id="2.60.40.4070">
    <property type="match status" value="2"/>
</dbReference>
<dbReference type="Gene3D" id="2.60.40.10">
    <property type="entry name" value="Immunoglobulins"/>
    <property type="match status" value="6"/>
</dbReference>
<dbReference type="Proteomes" id="UP000232638">
    <property type="component" value="Chromosome"/>
</dbReference>
<dbReference type="PROSITE" id="PS50093">
    <property type="entry name" value="PKD"/>
    <property type="match status" value="4"/>
</dbReference>
<protein>
    <recommendedName>
        <fullName evidence="1">PKD domain-containing protein</fullName>
    </recommendedName>
</protein>
<dbReference type="InterPro" id="IPR029865">
    <property type="entry name" value="KIAA0319-like"/>
</dbReference>
<name>A0A2K8U8X0_9GAMM</name>
<feature type="domain" description="PKD" evidence="1">
    <location>
        <begin position="248"/>
        <end position="339"/>
    </location>
</feature>
<feature type="domain" description="PKD" evidence="1">
    <location>
        <begin position="627"/>
        <end position="711"/>
    </location>
</feature>
<evidence type="ECO:0000313" key="2">
    <source>
        <dbReference type="EMBL" id="AUB82032.1"/>
    </source>
</evidence>
<feature type="domain" description="PKD" evidence="1">
    <location>
        <begin position="721"/>
        <end position="811"/>
    </location>
</feature>
<dbReference type="PANTHER" id="PTHR46182:SF2">
    <property type="entry name" value="FI19480P1"/>
    <property type="match status" value="1"/>
</dbReference>
<organism evidence="2 3">
    <name type="scientific">Candidatus Thiodictyon syntrophicum</name>
    <dbReference type="NCBI Taxonomy" id="1166950"/>
    <lineage>
        <taxon>Bacteria</taxon>
        <taxon>Pseudomonadati</taxon>
        <taxon>Pseudomonadota</taxon>
        <taxon>Gammaproteobacteria</taxon>
        <taxon>Chromatiales</taxon>
        <taxon>Chromatiaceae</taxon>
        <taxon>Thiodictyon</taxon>
    </lineage>
</organism>
<dbReference type="OrthoDB" id="5771719at2"/>
<proteinExistence type="predicted"/>
<dbReference type="InterPro" id="IPR025965">
    <property type="entry name" value="FlgD/Vpr_Ig-like"/>
</dbReference>
<evidence type="ECO:0000259" key="1">
    <source>
        <dbReference type="PROSITE" id="PS50093"/>
    </source>
</evidence>
<dbReference type="AlphaFoldDB" id="A0A2K8U8X0"/>
<dbReference type="RefSeq" id="WP_100919782.1">
    <property type="nucleotide sequence ID" value="NZ_CP020370.1"/>
</dbReference>
<dbReference type="PANTHER" id="PTHR46182">
    <property type="entry name" value="FI19480P1"/>
    <property type="match status" value="1"/>
</dbReference>
<feature type="domain" description="PKD" evidence="1">
    <location>
        <begin position="570"/>
        <end position="622"/>
    </location>
</feature>
<dbReference type="GO" id="GO:0016020">
    <property type="term" value="C:membrane"/>
    <property type="evidence" value="ECO:0007669"/>
    <property type="project" value="TreeGrafter"/>
</dbReference>
<dbReference type="InterPro" id="IPR035986">
    <property type="entry name" value="PKD_dom_sf"/>
</dbReference>
<dbReference type="InterPro" id="IPR000601">
    <property type="entry name" value="PKD_dom"/>
</dbReference>
<dbReference type="CDD" id="cd00146">
    <property type="entry name" value="PKD"/>
    <property type="match status" value="4"/>
</dbReference>
<dbReference type="KEGG" id="tsy:THSYN_14495"/>
<dbReference type="GO" id="GO:0031410">
    <property type="term" value="C:cytoplasmic vesicle"/>
    <property type="evidence" value="ECO:0007669"/>
    <property type="project" value="TreeGrafter"/>
</dbReference>
<dbReference type="SUPFAM" id="SSF49785">
    <property type="entry name" value="Galactose-binding domain-like"/>
    <property type="match status" value="1"/>
</dbReference>